<evidence type="ECO:0000256" key="1">
    <source>
        <dbReference type="ARBA" id="ARBA00004651"/>
    </source>
</evidence>
<feature type="transmembrane region" description="Helical" evidence="7">
    <location>
        <begin position="67"/>
        <end position="89"/>
    </location>
</feature>
<keyword evidence="3" id="KW-1003">Cell membrane</keyword>
<keyword evidence="2 7" id="KW-0813">Transport</keyword>
<name>A0A6N9ZAE8_9HYPH</name>
<keyword evidence="5 7" id="KW-1133">Transmembrane helix</keyword>
<comment type="subcellular location">
    <subcellularLocation>
        <location evidence="1 7">Cell membrane</location>
        <topology evidence="1 7">Multi-pass membrane protein</topology>
    </subcellularLocation>
</comment>
<organism evidence="9 10">
    <name type="scientific">Rhizobium laguerreae</name>
    <dbReference type="NCBI Taxonomy" id="1076926"/>
    <lineage>
        <taxon>Bacteria</taxon>
        <taxon>Pseudomonadati</taxon>
        <taxon>Pseudomonadota</taxon>
        <taxon>Alphaproteobacteria</taxon>
        <taxon>Hyphomicrobiales</taxon>
        <taxon>Rhizobiaceae</taxon>
        <taxon>Rhizobium/Agrobacterium group</taxon>
        <taxon>Rhizobium</taxon>
    </lineage>
</organism>
<dbReference type="GO" id="GO:0055085">
    <property type="term" value="P:transmembrane transport"/>
    <property type="evidence" value="ECO:0007669"/>
    <property type="project" value="InterPro"/>
</dbReference>
<feature type="transmembrane region" description="Helical" evidence="7">
    <location>
        <begin position="101"/>
        <end position="121"/>
    </location>
</feature>
<dbReference type="InterPro" id="IPR051393">
    <property type="entry name" value="ABC_transporter_permease"/>
</dbReference>
<dbReference type="PANTHER" id="PTHR30193:SF42">
    <property type="entry name" value="ABC TRANSPORTER PERMEASE PROTEIN"/>
    <property type="match status" value="1"/>
</dbReference>
<dbReference type="Gene3D" id="1.10.3720.10">
    <property type="entry name" value="MetI-like"/>
    <property type="match status" value="1"/>
</dbReference>
<dbReference type="EMBL" id="WUEP01000002">
    <property type="protein sequence ID" value="NEH90464.1"/>
    <property type="molecule type" value="Genomic_DNA"/>
</dbReference>
<protein>
    <submittedName>
        <fullName evidence="9">ABC transporter permease subunit</fullName>
    </submittedName>
</protein>
<gene>
    <name evidence="9" type="ORF">GR206_05320</name>
</gene>
<keyword evidence="6 7" id="KW-0472">Membrane</keyword>
<sequence length="292" mass="32156">MSPFSSPMIALLPCWLIVLVAYLGTMIWTVVLSLTSSRSFPTYDFVGIMQYERLFRTSRWLVSLENLFIFGIFFIVGCLIIGFLLAILLDSNIRGEGFLRTVFLYPHAMSFVVTGAVWQWMLNPAMGIQASVRLLGFPEFSLDLLGNSVTAIYVVVAAGIWQAVGVTTVILLAGLRSVDADIWKATRIDAVPTWQVYLRIILPMLKPMVATSVVLLGISVVRSYDLIVALTSGGPGISTEVPAKFAMDHLFNRQNIGLATAATVVILGIVLMLVVPATLYKRQAVRLEERGH</sequence>
<dbReference type="PROSITE" id="PS50928">
    <property type="entry name" value="ABC_TM1"/>
    <property type="match status" value="1"/>
</dbReference>
<evidence type="ECO:0000259" key="8">
    <source>
        <dbReference type="PROSITE" id="PS50928"/>
    </source>
</evidence>
<feature type="transmembrane region" description="Helical" evidence="7">
    <location>
        <begin position="12"/>
        <end position="34"/>
    </location>
</feature>
<comment type="similarity">
    <text evidence="7">Belongs to the binding-protein-dependent transport system permease family.</text>
</comment>
<feature type="transmembrane region" description="Helical" evidence="7">
    <location>
        <begin position="256"/>
        <end position="280"/>
    </location>
</feature>
<evidence type="ECO:0000256" key="3">
    <source>
        <dbReference type="ARBA" id="ARBA00022475"/>
    </source>
</evidence>
<evidence type="ECO:0000256" key="4">
    <source>
        <dbReference type="ARBA" id="ARBA00022692"/>
    </source>
</evidence>
<evidence type="ECO:0000256" key="2">
    <source>
        <dbReference type="ARBA" id="ARBA00022448"/>
    </source>
</evidence>
<reference evidence="9 10" key="1">
    <citation type="submission" date="2019-12" db="EMBL/GenBank/DDBJ databases">
        <title>Rhizobium genotypes associated with high levels of biological nitrogen fixation by grain legumes in a temperate-maritime cropping system.</title>
        <authorList>
            <person name="Maluk M."/>
            <person name="Francesc Ferrando Molina F."/>
            <person name="Lopez Del Egido L."/>
            <person name="Lafos M."/>
            <person name="Langarica-Fuentes A."/>
            <person name="Gebre Yohannes G."/>
            <person name="Young M.W."/>
            <person name="Martin P."/>
            <person name="Gantlett R."/>
            <person name="Kenicer G."/>
            <person name="Hawes C."/>
            <person name="Begg G.S."/>
            <person name="Quilliam R.S."/>
            <person name="Squire G.R."/>
            <person name="Poole P.S."/>
            <person name="Young P.W."/>
            <person name="Iannetta P.M."/>
            <person name="James E.K."/>
        </authorList>
    </citation>
    <scope>NUCLEOTIDE SEQUENCE [LARGE SCALE GENOMIC DNA]</scope>
    <source>
        <strain evidence="9 10">JHI2449</strain>
    </source>
</reference>
<evidence type="ECO:0000313" key="10">
    <source>
        <dbReference type="Proteomes" id="UP000468864"/>
    </source>
</evidence>
<accession>A0A6N9ZAE8</accession>
<feature type="transmembrane region" description="Helical" evidence="7">
    <location>
        <begin position="196"/>
        <end position="221"/>
    </location>
</feature>
<feature type="domain" description="ABC transmembrane type-1" evidence="8">
    <location>
        <begin position="64"/>
        <end position="277"/>
    </location>
</feature>
<evidence type="ECO:0000256" key="7">
    <source>
        <dbReference type="RuleBase" id="RU363032"/>
    </source>
</evidence>
<dbReference type="InterPro" id="IPR000515">
    <property type="entry name" value="MetI-like"/>
</dbReference>
<dbReference type="Proteomes" id="UP000468864">
    <property type="component" value="Unassembled WGS sequence"/>
</dbReference>
<proteinExistence type="inferred from homology"/>
<dbReference type="InterPro" id="IPR035906">
    <property type="entry name" value="MetI-like_sf"/>
</dbReference>
<evidence type="ECO:0000256" key="5">
    <source>
        <dbReference type="ARBA" id="ARBA00022989"/>
    </source>
</evidence>
<evidence type="ECO:0000313" key="9">
    <source>
        <dbReference type="EMBL" id="NEH90464.1"/>
    </source>
</evidence>
<feature type="transmembrane region" description="Helical" evidence="7">
    <location>
        <begin position="151"/>
        <end position="175"/>
    </location>
</feature>
<dbReference type="PANTHER" id="PTHR30193">
    <property type="entry name" value="ABC TRANSPORTER PERMEASE PROTEIN"/>
    <property type="match status" value="1"/>
</dbReference>
<dbReference type="Pfam" id="PF00528">
    <property type="entry name" value="BPD_transp_1"/>
    <property type="match status" value="1"/>
</dbReference>
<dbReference type="AlphaFoldDB" id="A0A6N9ZAE8"/>
<comment type="caution">
    <text evidence="9">The sequence shown here is derived from an EMBL/GenBank/DDBJ whole genome shotgun (WGS) entry which is preliminary data.</text>
</comment>
<dbReference type="GO" id="GO:0005886">
    <property type="term" value="C:plasma membrane"/>
    <property type="evidence" value="ECO:0007669"/>
    <property type="project" value="UniProtKB-SubCell"/>
</dbReference>
<dbReference type="CDD" id="cd06261">
    <property type="entry name" value="TM_PBP2"/>
    <property type="match status" value="1"/>
</dbReference>
<dbReference type="SUPFAM" id="SSF161098">
    <property type="entry name" value="MetI-like"/>
    <property type="match status" value="1"/>
</dbReference>
<dbReference type="RefSeq" id="WP_163874928.1">
    <property type="nucleotide sequence ID" value="NZ_WUEP01000002.1"/>
</dbReference>
<keyword evidence="4 7" id="KW-0812">Transmembrane</keyword>
<evidence type="ECO:0000256" key="6">
    <source>
        <dbReference type="ARBA" id="ARBA00023136"/>
    </source>
</evidence>